<evidence type="ECO:0000259" key="1">
    <source>
        <dbReference type="Pfam" id="PF00144"/>
    </source>
</evidence>
<organism evidence="2 3">
    <name type="scientific">Bacillus salipaludis</name>
    <dbReference type="NCBI Taxonomy" id="2547811"/>
    <lineage>
        <taxon>Bacteria</taxon>
        <taxon>Bacillati</taxon>
        <taxon>Bacillota</taxon>
        <taxon>Bacilli</taxon>
        <taxon>Bacillales</taxon>
        <taxon>Bacillaceae</taxon>
        <taxon>Bacillus</taxon>
    </lineage>
</organism>
<comment type="caution">
    <text evidence="2">The sequence shown here is derived from an EMBL/GenBank/DDBJ whole genome shotgun (WGS) entry which is preliminary data.</text>
</comment>
<reference evidence="2 3" key="1">
    <citation type="submission" date="2019-03" db="EMBL/GenBank/DDBJ databases">
        <title>Bacillus niacini sp. nov. a Nicotinate-Metabolizing Mesophile Isolated from Soil.</title>
        <authorList>
            <person name="Zhang G."/>
        </authorList>
    </citation>
    <scope>NUCLEOTIDE SEQUENCE [LARGE SCALE GENOMIC DNA]</scope>
    <source>
        <strain evidence="2 3">WN066</strain>
    </source>
</reference>
<gene>
    <name evidence="2" type="ORF">E2K98_26870</name>
</gene>
<dbReference type="Pfam" id="PF00144">
    <property type="entry name" value="Beta-lactamase"/>
    <property type="match status" value="1"/>
</dbReference>
<feature type="domain" description="Beta-lactamase-related" evidence="1">
    <location>
        <begin position="55"/>
        <end position="352"/>
    </location>
</feature>
<accession>A0A4R5VIN8</accession>
<evidence type="ECO:0000313" key="3">
    <source>
        <dbReference type="Proteomes" id="UP000295132"/>
    </source>
</evidence>
<sequence length="373" mass="42048">MQMKKSVKWVISVLFCFLVITIAAFNVYGNTQSGLQGNLKNRLEVFMDKKALDSQFNGVVLVAKDGKGVFEKGYGFANKETGIPNQLNTQFRIASLTKSFTAVSILQLEKNGKLKTSDPISKYINHFPDGDKITIQHLLTHSSGVADHSKLTDTTKPITLTAFINLMKNQALTFNPGTKYMYSNTGYMILAYIIEKVSGKSYQTYFRDNIFKPAGMDHTYFKKADAKDFAMGYRNMRKVVERDDESQLAGAGDIISTVGDMMRYNNAIHDFKILSPKEIEKMETGYIDTSKLGVFKYGYGWKVANNLISFGRPMIEHNGSLPGFKCEIVDFIKDRVTVIVLSNNTGTWNSGELARKLASICLGTKFWFYQKYF</sequence>
<keyword evidence="2" id="KW-0378">Hydrolase</keyword>
<dbReference type="GO" id="GO:0016787">
    <property type="term" value="F:hydrolase activity"/>
    <property type="evidence" value="ECO:0007669"/>
    <property type="project" value="UniProtKB-KW"/>
</dbReference>
<dbReference type="Gene3D" id="3.40.710.10">
    <property type="entry name" value="DD-peptidase/beta-lactamase superfamily"/>
    <property type="match status" value="1"/>
</dbReference>
<dbReference type="InterPro" id="IPR001466">
    <property type="entry name" value="Beta-lactam-related"/>
</dbReference>
<dbReference type="InterPro" id="IPR050491">
    <property type="entry name" value="AmpC-like"/>
</dbReference>
<evidence type="ECO:0000313" key="2">
    <source>
        <dbReference type="EMBL" id="TDK56274.1"/>
    </source>
</evidence>
<proteinExistence type="predicted"/>
<dbReference type="AlphaFoldDB" id="A0A4R5VIN8"/>
<dbReference type="PANTHER" id="PTHR46825:SF9">
    <property type="entry name" value="BETA-LACTAMASE-RELATED DOMAIN-CONTAINING PROTEIN"/>
    <property type="match status" value="1"/>
</dbReference>
<dbReference type="PANTHER" id="PTHR46825">
    <property type="entry name" value="D-ALANYL-D-ALANINE-CARBOXYPEPTIDASE/ENDOPEPTIDASE AMPH"/>
    <property type="match status" value="1"/>
</dbReference>
<protein>
    <submittedName>
        <fullName evidence="2">Class A beta-lactamase-related serine hydrolase</fullName>
    </submittedName>
</protein>
<dbReference type="InterPro" id="IPR012338">
    <property type="entry name" value="Beta-lactam/transpept-like"/>
</dbReference>
<name>A0A4R5VIN8_9BACI</name>
<dbReference type="Proteomes" id="UP000295132">
    <property type="component" value="Unassembled WGS sequence"/>
</dbReference>
<dbReference type="EMBL" id="SMYO01000024">
    <property type="protein sequence ID" value="TDK56274.1"/>
    <property type="molecule type" value="Genomic_DNA"/>
</dbReference>
<dbReference type="SUPFAM" id="SSF56601">
    <property type="entry name" value="beta-lactamase/transpeptidase-like"/>
    <property type="match status" value="1"/>
</dbReference>